<dbReference type="RefSeq" id="WP_106775672.1">
    <property type="nucleotide sequence ID" value="NZ_PXYK01000054.1"/>
</dbReference>
<feature type="domain" description="Terminase large subunit gp17-like C-terminal" evidence="2">
    <location>
        <begin position="234"/>
        <end position="380"/>
    </location>
</feature>
<comment type="caution">
    <text evidence="3">The sequence shown here is derived from an EMBL/GenBank/DDBJ whole genome shotgun (WGS) entry which is preliminary data.</text>
</comment>
<dbReference type="Pfam" id="PF03237">
    <property type="entry name" value="Terminase_6N"/>
    <property type="match status" value="1"/>
</dbReference>
<evidence type="ECO:0000256" key="1">
    <source>
        <dbReference type="ARBA" id="ARBA00022612"/>
    </source>
</evidence>
<dbReference type="Proteomes" id="UP000241229">
    <property type="component" value="Unassembled WGS sequence"/>
</dbReference>
<keyword evidence="3" id="KW-0547">Nucleotide-binding</keyword>
<dbReference type="InterPro" id="IPR027417">
    <property type="entry name" value="P-loop_NTPase"/>
</dbReference>
<reference evidence="3 4" key="1">
    <citation type="submission" date="2018-03" db="EMBL/GenBank/DDBJ databases">
        <title>The draft genome of Mesorhizobium sp. 6GN-30.</title>
        <authorList>
            <person name="Liu L."/>
            <person name="Li L."/>
            <person name="Wang T."/>
            <person name="Zhang X."/>
            <person name="Liang L."/>
        </authorList>
    </citation>
    <scope>NUCLEOTIDE SEQUENCE [LARGE SCALE GENOMIC DNA]</scope>
    <source>
        <strain evidence="3 4">6GN30</strain>
    </source>
</reference>
<name>A0A2P7RIZ2_9HYPH</name>
<dbReference type="Gene3D" id="3.40.50.300">
    <property type="entry name" value="P-loop containing nucleotide triphosphate hydrolases"/>
    <property type="match status" value="1"/>
</dbReference>
<evidence type="ECO:0000259" key="2">
    <source>
        <dbReference type="Pfam" id="PF17289"/>
    </source>
</evidence>
<keyword evidence="1" id="KW-1188">Viral release from host cell</keyword>
<dbReference type="EMBL" id="PXYK01000054">
    <property type="protein sequence ID" value="PSJ50125.1"/>
    <property type="molecule type" value="Genomic_DNA"/>
</dbReference>
<dbReference type="GO" id="GO:0005524">
    <property type="term" value="F:ATP binding"/>
    <property type="evidence" value="ECO:0007669"/>
    <property type="project" value="UniProtKB-KW"/>
</dbReference>
<dbReference type="InterPro" id="IPR035421">
    <property type="entry name" value="Terminase_6C"/>
</dbReference>
<proteinExistence type="predicted"/>
<accession>A0A2P7RIZ2</accession>
<dbReference type="Gene3D" id="3.30.420.240">
    <property type="match status" value="1"/>
</dbReference>
<protein>
    <submittedName>
        <fullName evidence="3">ATP-binding protein</fullName>
    </submittedName>
</protein>
<organism evidence="3 4">
    <name type="scientific">Kumtagia ephedrae</name>
    <dbReference type="NCBI Taxonomy" id="2116701"/>
    <lineage>
        <taxon>Bacteria</taxon>
        <taxon>Pseudomonadati</taxon>
        <taxon>Pseudomonadota</taxon>
        <taxon>Alphaproteobacteria</taxon>
        <taxon>Hyphomicrobiales</taxon>
        <taxon>Phyllobacteriaceae</taxon>
        <taxon>Kumtagia</taxon>
    </lineage>
</organism>
<dbReference type="Pfam" id="PF17289">
    <property type="entry name" value="Terminase_6C"/>
    <property type="match status" value="1"/>
</dbReference>
<evidence type="ECO:0000313" key="3">
    <source>
        <dbReference type="EMBL" id="PSJ50125.1"/>
    </source>
</evidence>
<evidence type="ECO:0000313" key="4">
    <source>
        <dbReference type="Proteomes" id="UP000241229"/>
    </source>
</evidence>
<gene>
    <name evidence="3" type="ORF">C7I84_28925</name>
</gene>
<dbReference type="AlphaFoldDB" id="A0A2P7RIZ2"/>
<keyword evidence="3" id="KW-0067">ATP-binding</keyword>
<keyword evidence="4" id="KW-1185">Reference proteome</keyword>
<sequence>MRMQPPIWLVSGGRGAGKTRLGAEWVNGLVRGLPPFTAAGQRYGVIALVGETLGDVREVMIDGPAGIARTARGNRARYEPSRRRIVWDNGAVGHVFSSEDPESLRGPQFEAAWCDELAKWTNADETFDMLQFGLRLGIQPRQMITTTPRPVRLVRKLMTDPLVTRSKLTTSGNASNLAPGFVAAVRDRYGATKLGRQELDGELVEDREDGLWTRDLIERAFAAEVPELRRIVVAVDPPASARRSSDACGIVAAGLDGEGRAFVLADATVKAARPQDWAGAAVALFHRLEADTIVAEVNQGGDMVSAVIRAADPLVPVKAVRAMRGKWIRAEPVAMLYEQEKVRHAGRFPALEDEMCDFGPDGLSGGRSPDRVDALVWAVTELLPGRTGEPRVRNLSE</sequence>
<dbReference type="OrthoDB" id="4519042at2"/>